<dbReference type="EMBL" id="CM046393">
    <property type="protein sequence ID" value="KAI8550489.1"/>
    <property type="molecule type" value="Genomic_DNA"/>
</dbReference>
<sequence>MADHGEGGDGGRGQQQKAGGGEECCATEVVPRPTEETGAVGPGAGPLGLSTATEGSPVAINGETGDVSGGGAGGDDTGLSQTPPRDSAKGKGAVVEETPEIPILYREKDIFFRPAATVATSSSHVPITKYDVAEHFPDEALAKLLKDNPTIGELVLKAKEDRARAIGASEAVDRAERERARQEGLAAEERATAEAQGPRVRAVDEVGAMTRPAFSAKAYVPPVPHLFVPSGLQTTAVRVRCGASVEGPWGAYYKHLG</sequence>
<dbReference type="Proteomes" id="UP001062846">
    <property type="component" value="Chromosome 6"/>
</dbReference>
<accession>A0ACC0NC73</accession>
<gene>
    <name evidence="1" type="ORF">RHMOL_Rhmol06G0110900</name>
</gene>
<comment type="caution">
    <text evidence="1">The sequence shown here is derived from an EMBL/GenBank/DDBJ whole genome shotgun (WGS) entry which is preliminary data.</text>
</comment>
<name>A0ACC0NC73_RHOML</name>
<reference evidence="1" key="1">
    <citation type="submission" date="2022-02" db="EMBL/GenBank/DDBJ databases">
        <title>Plant Genome Project.</title>
        <authorList>
            <person name="Zhang R.-G."/>
        </authorList>
    </citation>
    <scope>NUCLEOTIDE SEQUENCE</scope>
    <source>
        <strain evidence="1">AT1</strain>
    </source>
</reference>
<evidence type="ECO:0000313" key="1">
    <source>
        <dbReference type="EMBL" id="KAI8550489.1"/>
    </source>
</evidence>
<proteinExistence type="predicted"/>
<protein>
    <submittedName>
        <fullName evidence="1">Uncharacterized protein</fullName>
    </submittedName>
</protein>
<evidence type="ECO:0000313" key="2">
    <source>
        <dbReference type="Proteomes" id="UP001062846"/>
    </source>
</evidence>
<organism evidence="1 2">
    <name type="scientific">Rhododendron molle</name>
    <name type="common">Chinese azalea</name>
    <name type="synonym">Azalea mollis</name>
    <dbReference type="NCBI Taxonomy" id="49168"/>
    <lineage>
        <taxon>Eukaryota</taxon>
        <taxon>Viridiplantae</taxon>
        <taxon>Streptophyta</taxon>
        <taxon>Embryophyta</taxon>
        <taxon>Tracheophyta</taxon>
        <taxon>Spermatophyta</taxon>
        <taxon>Magnoliopsida</taxon>
        <taxon>eudicotyledons</taxon>
        <taxon>Gunneridae</taxon>
        <taxon>Pentapetalae</taxon>
        <taxon>asterids</taxon>
        <taxon>Ericales</taxon>
        <taxon>Ericaceae</taxon>
        <taxon>Ericoideae</taxon>
        <taxon>Rhodoreae</taxon>
        <taxon>Rhododendron</taxon>
    </lineage>
</organism>
<keyword evidence="2" id="KW-1185">Reference proteome</keyword>